<feature type="transmembrane region" description="Helical" evidence="6">
    <location>
        <begin position="270"/>
        <end position="295"/>
    </location>
</feature>
<keyword evidence="2 6" id="KW-0812">Transmembrane</keyword>
<dbReference type="AlphaFoldDB" id="A0AAV5M2X5"/>
<keyword evidence="4 6" id="KW-1133">Transmembrane helix</keyword>
<dbReference type="InterPro" id="IPR003388">
    <property type="entry name" value="Reticulon"/>
</dbReference>
<evidence type="ECO:0000256" key="7">
    <source>
        <dbReference type="SAM" id="MobiDB-lite"/>
    </source>
</evidence>
<dbReference type="PROSITE" id="PS50845">
    <property type="entry name" value="RETICULON"/>
    <property type="match status" value="1"/>
</dbReference>
<name>A0AAV5M2X5_9ROSI</name>
<evidence type="ECO:0000259" key="8">
    <source>
        <dbReference type="PROSITE" id="PS50845"/>
    </source>
</evidence>
<dbReference type="InterPro" id="IPR045064">
    <property type="entry name" value="Reticulon-like"/>
</dbReference>
<comment type="caution">
    <text evidence="9">The sequence shown here is derived from an EMBL/GenBank/DDBJ whole genome shotgun (WGS) entry which is preliminary data.</text>
</comment>
<feature type="transmembrane region" description="Helical" evidence="6">
    <location>
        <begin position="86"/>
        <end position="110"/>
    </location>
</feature>
<sequence>MQDYIKSLAAICAAPCGWNSATTLQPSLQPHFLSFAATCAAPCGCTCCYFAAFHLHFITASVHQHLQHSLLHSAATVLWCSLPSSFAAPCAALFSFAATGAAFFHLLPLVQLSHHNSNMEAIVKGAIKGILSGTDSTMPKYESSSDSDDEPTGLGKHGRLFGRQRPMHDVLGGGKVADVLLWRNNRVSAALLVGVTMIWFLFEVVEYNFLTLLCHISMTTMLVTFIWYRTAEYTNWHPPNIPELLLRHEATLNDVASTFHRRFNQLMSNFLYIARESDVTGFFLTIISLYVLSVIGSCFSFLNFLFIGLLCLLTLPYLYDQYENEADAFVGKLSRRAKKSYKKFDSNFLNKIPRGPVKDKKAL</sequence>
<dbReference type="EMBL" id="BPVZ01000167">
    <property type="protein sequence ID" value="GKV43278.1"/>
    <property type="molecule type" value="Genomic_DNA"/>
</dbReference>
<proteinExistence type="predicted"/>
<evidence type="ECO:0000313" key="10">
    <source>
        <dbReference type="Proteomes" id="UP001054252"/>
    </source>
</evidence>
<evidence type="ECO:0000313" key="9">
    <source>
        <dbReference type="EMBL" id="GKV43278.1"/>
    </source>
</evidence>
<feature type="region of interest" description="Disordered" evidence="7">
    <location>
        <begin position="138"/>
        <end position="158"/>
    </location>
</feature>
<feature type="domain" description="Reticulon" evidence="8">
    <location>
        <begin position="176"/>
        <end position="363"/>
    </location>
</feature>
<evidence type="ECO:0000256" key="4">
    <source>
        <dbReference type="ARBA" id="ARBA00022989"/>
    </source>
</evidence>
<dbReference type="Pfam" id="PF02453">
    <property type="entry name" value="Reticulon"/>
    <property type="match status" value="1"/>
</dbReference>
<evidence type="ECO:0000256" key="3">
    <source>
        <dbReference type="ARBA" id="ARBA00022824"/>
    </source>
</evidence>
<evidence type="ECO:0000256" key="5">
    <source>
        <dbReference type="ARBA" id="ARBA00023136"/>
    </source>
</evidence>
<dbReference type="GO" id="GO:0005789">
    <property type="term" value="C:endoplasmic reticulum membrane"/>
    <property type="evidence" value="ECO:0007669"/>
    <property type="project" value="UniProtKB-SubCell"/>
</dbReference>
<evidence type="ECO:0000256" key="1">
    <source>
        <dbReference type="ARBA" id="ARBA00004477"/>
    </source>
</evidence>
<feature type="transmembrane region" description="Helical" evidence="6">
    <location>
        <begin position="208"/>
        <end position="228"/>
    </location>
</feature>
<keyword evidence="3 6" id="KW-0256">Endoplasmic reticulum</keyword>
<organism evidence="9 10">
    <name type="scientific">Rubroshorea leprosula</name>
    <dbReference type="NCBI Taxonomy" id="152421"/>
    <lineage>
        <taxon>Eukaryota</taxon>
        <taxon>Viridiplantae</taxon>
        <taxon>Streptophyta</taxon>
        <taxon>Embryophyta</taxon>
        <taxon>Tracheophyta</taxon>
        <taxon>Spermatophyta</taxon>
        <taxon>Magnoliopsida</taxon>
        <taxon>eudicotyledons</taxon>
        <taxon>Gunneridae</taxon>
        <taxon>Pentapetalae</taxon>
        <taxon>rosids</taxon>
        <taxon>malvids</taxon>
        <taxon>Malvales</taxon>
        <taxon>Dipterocarpaceae</taxon>
        <taxon>Rubroshorea</taxon>
    </lineage>
</organism>
<protein>
    <recommendedName>
        <fullName evidence="6">Reticulon-like protein</fullName>
    </recommendedName>
</protein>
<reference evidence="9 10" key="1">
    <citation type="journal article" date="2021" name="Commun. Biol.">
        <title>The genome of Shorea leprosula (Dipterocarpaceae) highlights the ecological relevance of drought in aseasonal tropical rainforests.</title>
        <authorList>
            <person name="Ng K.K.S."/>
            <person name="Kobayashi M.J."/>
            <person name="Fawcett J.A."/>
            <person name="Hatakeyama M."/>
            <person name="Paape T."/>
            <person name="Ng C.H."/>
            <person name="Ang C.C."/>
            <person name="Tnah L.H."/>
            <person name="Lee C.T."/>
            <person name="Nishiyama T."/>
            <person name="Sese J."/>
            <person name="O'Brien M.J."/>
            <person name="Copetti D."/>
            <person name="Mohd Noor M.I."/>
            <person name="Ong R.C."/>
            <person name="Putra M."/>
            <person name="Sireger I.Z."/>
            <person name="Indrioko S."/>
            <person name="Kosugi Y."/>
            <person name="Izuno A."/>
            <person name="Isagi Y."/>
            <person name="Lee S.L."/>
            <person name="Shimizu K.K."/>
        </authorList>
    </citation>
    <scope>NUCLEOTIDE SEQUENCE [LARGE SCALE GENOMIC DNA]</scope>
    <source>
        <strain evidence="9">214</strain>
    </source>
</reference>
<accession>A0AAV5M2X5</accession>
<comment type="subcellular location">
    <subcellularLocation>
        <location evidence="1 6">Endoplasmic reticulum membrane</location>
        <topology evidence="1 6">Multi-pass membrane protein</topology>
    </subcellularLocation>
</comment>
<gene>
    <name evidence="9" type="ORF">SLEP1_g50591</name>
</gene>
<feature type="transmembrane region" description="Helical" evidence="6">
    <location>
        <begin position="185"/>
        <end position="202"/>
    </location>
</feature>
<dbReference type="PANTHER" id="PTHR10994:SF85">
    <property type="entry name" value="RETICULON-LIKE PROTEIN B9"/>
    <property type="match status" value="1"/>
</dbReference>
<evidence type="ECO:0000256" key="2">
    <source>
        <dbReference type="ARBA" id="ARBA00022692"/>
    </source>
</evidence>
<keyword evidence="5 6" id="KW-0472">Membrane</keyword>
<dbReference type="Proteomes" id="UP001054252">
    <property type="component" value="Unassembled WGS sequence"/>
</dbReference>
<evidence type="ECO:0000256" key="6">
    <source>
        <dbReference type="RuleBase" id="RU363132"/>
    </source>
</evidence>
<dbReference type="PANTHER" id="PTHR10994">
    <property type="entry name" value="RETICULON"/>
    <property type="match status" value="1"/>
</dbReference>
<keyword evidence="10" id="KW-1185">Reference proteome</keyword>
<dbReference type="GO" id="GO:0009617">
    <property type="term" value="P:response to bacterium"/>
    <property type="evidence" value="ECO:0007669"/>
    <property type="project" value="InterPro"/>
</dbReference>